<evidence type="ECO:0000313" key="2">
    <source>
        <dbReference type="Proteomes" id="UP000002817"/>
    </source>
</evidence>
<organism evidence="1 2">
    <name type="scientific">Vibrio orientalis CIP 102891 = ATCC 33934</name>
    <dbReference type="NCBI Taxonomy" id="675816"/>
    <lineage>
        <taxon>Bacteria</taxon>
        <taxon>Pseudomonadati</taxon>
        <taxon>Pseudomonadota</taxon>
        <taxon>Gammaproteobacteria</taxon>
        <taxon>Vibrionales</taxon>
        <taxon>Vibrionaceae</taxon>
        <taxon>Vibrio</taxon>
        <taxon>Vibrio oreintalis group</taxon>
    </lineage>
</organism>
<proteinExistence type="predicted"/>
<sequence>MRIVFMKWIKKAPKTKLEVNFKSWHAFCFMYIDPS</sequence>
<protein>
    <submittedName>
        <fullName evidence="1">Uncharacterized protein</fullName>
    </submittedName>
</protein>
<evidence type="ECO:0000313" key="1">
    <source>
        <dbReference type="EMBL" id="EGU54021.1"/>
    </source>
</evidence>
<dbReference type="EMBL" id="AFWH01000001">
    <property type="protein sequence ID" value="EGU54021.1"/>
    <property type="molecule type" value="Genomic_DNA"/>
</dbReference>
<comment type="caution">
    <text evidence="1">The sequence shown here is derived from an EMBL/GenBank/DDBJ whole genome shotgun (WGS) entry which is preliminary data.</text>
</comment>
<accession>F9SMG6</accession>
<dbReference type="AlphaFoldDB" id="F9SMG6"/>
<name>F9SMG6_VIBOR</name>
<gene>
    <name evidence="1" type="ORF">VIOR3934_19380</name>
</gene>
<reference evidence="1 2" key="1">
    <citation type="journal article" date="2012" name="Int. J. Syst. Evol. Microbiol.">
        <title>Vibrio caribbeanicus sp. nov., isolated from the marine sponge Scleritoderma cyanea.</title>
        <authorList>
            <person name="Hoffmann M."/>
            <person name="Monday S.R."/>
            <person name="Allard M.W."/>
            <person name="Strain E.A."/>
            <person name="Whittaker P."/>
            <person name="Naum M."/>
            <person name="McCarthy P.J."/>
            <person name="Lopez J.V."/>
            <person name="Fischer M."/>
            <person name="Brown E.W."/>
        </authorList>
    </citation>
    <scope>NUCLEOTIDE SEQUENCE [LARGE SCALE GENOMIC DNA]</scope>
    <source>
        <strain evidence="2">CIP 102891 / ATCC 33934</strain>
    </source>
</reference>
<dbReference type="Proteomes" id="UP000002817">
    <property type="component" value="Unassembled WGS sequence"/>
</dbReference>